<feature type="binding site" evidence="5">
    <location>
        <position position="53"/>
    </location>
    <ligand>
        <name>ATP</name>
        <dbReference type="ChEBI" id="CHEBI:30616"/>
    </ligand>
</feature>
<feature type="transmembrane region" description="Helical" evidence="6">
    <location>
        <begin position="417"/>
        <end position="438"/>
    </location>
</feature>
<dbReference type="SMART" id="SM00220">
    <property type="entry name" value="S_TKc"/>
    <property type="match status" value="1"/>
</dbReference>
<evidence type="ECO:0000259" key="7">
    <source>
        <dbReference type="PROSITE" id="PS50011"/>
    </source>
</evidence>
<keyword evidence="8" id="KW-0723">Serine/threonine-protein kinase</keyword>
<evidence type="ECO:0000256" key="5">
    <source>
        <dbReference type="PROSITE-ProRule" id="PRU10141"/>
    </source>
</evidence>
<organism evidence="8 9">
    <name type="scientific">Pendulispora albinea</name>
    <dbReference type="NCBI Taxonomy" id="2741071"/>
    <lineage>
        <taxon>Bacteria</taxon>
        <taxon>Pseudomonadati</taxon>
        <taxon>Myxococcota</taxon>
        <taxon>Myxococcia</taxon>
        <taxon>Myxococcales</taxon>
        <taxon>Sorangiineae</taxon>
        <taxon>Pendulisporaceae</taxon>
        <taxon>Pendulispora</taxon>
    </lineage>
</organism>
<dbReference type="Pfam" id="PF00069">
    <property type="entry name" value="Pkinase"/>
    <property type="match status" value="1"/>
</dbReference>
<dbReference type="Gene3D" id="3.30.200.20">
    <property type="entry name" value="Phosphorylase Kinase, domain 1"/>
    <property type="match status" value="1"/>
</dbReference>
<dbReference type="InterPro" id="IPR011009">
    <property type="entry name" value="Kinase-like_dom_sf"/>
</dbReference>
<dbReference type="RefSeq" id="WP_394824979.1">
    <property type="nucleotide sequence ID" value="NZ_CP089984.1"/>
</dbReference>
<dbReference type="PROSITE" id="PS00108">
    <property type="entry name" value="PROTEIN_KINASE_ST"/>
    <property type="match status" value="1"/>
</dbReference>
<dbReference type="InterPro" id="IPR017441">
    <property type="entry name" value="Protein_kinase_ATP_BS"/>
</dbReference>
<feature type="domain" description="Protein kinase" evidence="7">
    <location>
        <begin position="24"/>
        <end position="295"/>
    </location>
</feature>
<evidence type="ECO:0000256" key="6">
    <source>
        <dbReference type="SAM" id="Phobius"/>
    </source>
</evidence>
<accession>A0ABZ2LWP9</accession>
<keyword evidence="2 5" id="KW-0547">Nucleotide-binding</keyword>
<keyword evidence="4 5" id="KW-0067">ATP-binding</keyword>
<keyword evidence="9" id="KW-1185">Reference proteome</keyword>
<dbReference type="PANTHER" id="PTHR43289">
    <property type="entry name" value="MITOGEN-ACTIVATED PROTEIN KINASE KINASE KINASE 20-RELATED"/>
    <property type="match status" value="1"/>
</dbReference>
<dbReference type="Gene3D" id="1.10.510.10">
    <property type="entry name" value="Transferase(Phosphotransferase) domain 1"/>
    <property type="match status" value="1"/>
</dbReference>
<keyword evidence="6" id="KW-0812">Transmembrane</keyword>
<dbReference type="SUPFAM" id="SSF56112">
    <property type="entry name" value="Protein kinase-like (PK-like)"/>
    <property type="match status" value="1"/>
</dbReference>
<dbReference type="InterPro" id="IPR008271">
    <property type="entry name" value="Ser/Thr_kinase_AS"/>
</dbReference>
<evidence type="ECO:0000313" key="9">
    <source>
        <dbReference type="Proteomes" id="UP001370348"/>
    </source>
</evidence>
<reference evidence="8 9" key="1">
    <citation type="submission" date="2021-12" db="EMBL/GenBank/DDBJ databases">
        <title>Discovery of the Pendulisporaceae a myxobacterial family with distinct sporulation behavior and unique specialized metabolism.</title>
        <authorList>
            <person name="Garcia R."/>
            <person name="Popoff A."/>
            <person name="Bader C.D."/>
            <person name="Loehr J."/>
            <person name="Walesch S."/>
            <person name="Walt C."/>
            <person name="Boldt J."/>
            <person name="Bunk B."/>
            <person name="Haeckl F.J.F.P.J."/>
            <person name="Gunesch A.P."/>
            <person name="Birkelbach J."/>
            <person name="Nuebel U."/>
            <person name="Pietschmann T."/>
            <person name="Bach T."/>
            <person name="Mueller R."/>
        </authorList>
    </citation>
    <scope>NUCLEOTIDE SEQUENCE [LARGE SCALE GENOMIC DNA]</scope>
    <source>
        <strain evidence="8 9">MSr11954</strain>
    </source>
</reference>
<sequence>MILVASDSPDYVFKNLIVTDKGRFVVRKHLGSGGFADVYLVEDTSLRKVFVLKVIRRAYWDREDLKRRFLHEARIMVKLERSVYFIKVQRVGWTLDGMPYFIMDHIHGESLRDTLDRRLAKGRLPNPKWAINIGIDILSGLHDAHEAEVIHRDIKPENIFLDESNQIAKILDFGAMKLCKIATHLTGKGFIGTPLYASPEQLADAGDVDEKTDIFAAGLVIFEVLTGTHGYSPHQNASAKEIIDAIKSGAPRRLTEFGNFPRGLERLLYSMIRPDRRRRASDAHTLARALRALYMEHYSSARNGATSSNSKDRTQEASDAFSVPITEEDLVSLSISPTPLDNTPEGRNRREIVTVDLKPRRARTELEDDPLREQKKAARLIEELTRATEPSPTPLFDDDKVPSAGGRFVFADKFRRYRSMVAVAAVALLIAGASLAFLKARVRFGPPAAEAQPKVNAQRDPDVHAR</sequence>
<proteinExistence type="predicted"/>
<evidence type="ECO:0000256" key="2">
    <source>
        <dbReference type="ARBA" id="ARBA00022741"/>
    </source>
</evidence>
<dbReference type="EMBL" id="CP089984">
    <property type="protein sequence ID" value="WXB15354.1"/>
    <property type="molecule type" value="Genomic_DNA"/>
</dbReference>
<dbReference type="GO" id="GO:0004674">
    <property type="term" value="F:protein serine/threonine kinase activity"/>
    <property type="evidence" value="ECO:0007669"/>
    <property type="project" value="UniProtKB-KW"/>
</dbReference>
<keyword evidence="6" id="KW-0472">Membrane</keyword>
<evidence type="ECO:0000256" key="4">
    <source>
        <dbReference type="ARBA" id="ARBA00022840"/>
    </source>
</evidence>
<evidence type="ECO:0000256" key="1">
    <source>
        <dbReference type="ARBA" id="ARBA00022679"/>
    </source>
</evidence>
<dbReference type="PANTHER" id="PTHR43289:SF6">
    <property type="entry name" value="SERINE_THREONINE-PROTEIN KINASE NEKL-3"/>
    <property type="match status" value="1"/>
</dbReference>
<keyword evidence="1" id="KW-0808">Transferase</keyword>
<dbReference type="CDD" id="cd14014">
    <property type="entry name" value="STKc_PknB_like"/>
    <property type="match status" value="1"/>
</dbReference>
<evidence type="ECO:0000313" key="8">
    <source>
        <dbReference type="EMBL" id="WXB15354.1"/>
    </source>
</evidence>
<gene>
    <name evidence="8" type="ORF">LZC94_46980</name>
</gene>
<keyword evidence="6" id="KW-1133">Transmembrane helix</keyword>
<name>A0ABZ2LWP9_9BACT</name>
<dbReference type="InterPro" id="IPR000719">
    <property type="entry name" value="Prot_kinase_dom"/>
</dbReference>
<dbReference type="Proteomes" id="UP001370348">
    <property type="component" value="Chromosome"/>
</dbReference>
<dbReference type="PROSITE" id="PS50011">
    <property type="entry name" value="PROTEIN_KINASE_DOM"/>
    <property type="match status" value="1"/>
</dbReference>
<evidence type="ECO:0000256" key="3">
    <source>
        <dbReference type="ARBA" id="ARBA00022777"/>
    </source>
</evidence>
<keyword evidence="3 8" id="KW-0418">Kinase</keyword>
<dbReference type="PROSITE" id="PS00107">
    <property type="entry name" value="PROTEIN_KINASE_ATP"/>
    <property type="match status" value="1"/>
</dbReference>
<protein>
    <submittedName>
        <fullName evidence="8">Serine/threonine protein kinase</fullName>
    </submittedName>
</protein>